<dbReference type="Pfam" id="PF13730">
    <property type="entry name" value="HTH_36"/>
    <property type="match status" value="1"/>
</dbReference>
<keyword evidence="4" id="KW-1185">Reference proteome</keyword>
<dbReference type="Pfam" id="PF09524">
    <property type="entry name" value="Phg_2220_C"/>
    <property type="match status" value="1"/>
</dbReference>
<sequence length="293" mass="31982">MSVKLSSYVWDGCAAAGMKLTSVAIMARLADFSNDEGVCWPSIGTIARQLGAGPSTVRTAISKLEEGGWLTRQQRRAGNRNAPNIYRLNIAKLRKAALSHLPASDPSESDASKYDESESDASKSDASESGKNDIFDPSESGGDPSVTSTPDPSVKSKPLCQVTPQPDPEVVITDQAKQVLKHLNLTTGSRFTASNSSLENIRARLREKYTPEELQLVVDYKTEDWRGTEQEQYLRPATLFIPKNFPGYLQRAGKWDAAGRPQKLNGRWARPGERGITTIDTPDTEIPAGFRGA</sequence>
<dbReference type="SUPFAM" id="SSF46785">
    <property type="entry name" value="Winged helix' DNA-binding domain"/>
    <property type="match status" value="1"/>
</dbReference>
<accession>A0A085JD24</accession>
<evidence type="ECO:0000256" key="1">
    <source>
        <dbReference type="SAM" id="MobiDB-lite"/>
    </source>
</evidence>
<name>A0A085JD24_9GAMM</name>
<dbReference type="Proteomes" id="UP000028602">
    <property type="component" value="Unassembled WGS sequence"/>
</dbReference>
<feature type="domain" description="Phage conserved hypothetical protein C-terminal" evidence="2">
    <location>
        <begin position="179"/>
        <end position="250"/>
    </location>
</feature>
<feature type="compositionally biased region" description="Low complexity" evidence="1">
    <location>
        <begin position="276"/>
        <end position="287"/>
    </location>
</feature>
<protein>
    <submittedName>
        <fullName evidence="3">Phage terminase large subunit</fullName>
    </submittedName>
</protein>
<dbReference type="eggNOG" id="COG1802">
    <property type="taxonomic scope" value="Bacteria"/>
</dbReference>
<feature type="region of interest" description="Disordered" evidence="1">
    <location>
        <begin position="99"/>
        <end position="166"/>
    </location>
</feature>
<organism evidence="3 4">
    <name type="scientific">Tatumella ptyseos ATCC 33301</name>
    <dbReference type="NCBI Taxonomy" id="1005995"/>
    <lineage>
        <taxon>Bacteria</taxon>
        <taxon>Pseudomonadati</taxon>
        <taxon>Pseudomonadota</taxon>
        <taxon>Gammaproteobacteria</taxon>
        <taxon>Enterobacterales</taxon>
        <taxon>Erwiniaceae</taxon>
        <taxon>Tatumella</taxon>
    </lineage>
</organism>
<dbReference type="InterPro" id="IPR036390">
    <property type="entry name" value="WH_DNA-bd_sf"/>
</dbReference>
<dbReference type="EMBL" id="JMPR01000038">
    <property type="protein sequence ID" value="KFD18370.1"/>
    <property type="molecule type" value="Genomic_DNA"/>
</dbReference>
<evidence type="ECO:0000313" key="3">
    <source>
        <dbReference type="EMBL" id="KFD18370.1"/>
    </source>
</evidence>
<dbReference type="Gene3D" id="1.10.10.10">
    <property type="entry name" value="Winged helix-like DNA-binding domain superfamily/Winged helix DNA-binding domain"/>
    <property type="match status" value="1"/>
</dbReference>
<comment type="caution">
    <text evidence="3">The sequence shown here is derived from an EMBL/GenBank/DDBJ whole genome shotgun (WGS) entry which is preliminary data.</text>
</comment>
<dbReference type="InterPro" id="IPR011741">
    <property type="entry name" value="Phg_2220_C"/>
</dbReference>
<dbReference type="RefSeq" id="WP_029989295.1">
    <property type="nucleotide sequence ID" value="NZ_ATMJ01000001.1"/>
</dbReference>
<reference evidence="3" key="1">
    <citation type="submission" date="2014-05" db="EMBL/GenBank/DDBJ databases">
        <title>ATOL: Assembling a taxonomically balanced genome-scale reconstruction of the evolutionary history of the Enterobacteriaceae.</title>
        <authorList>
            <person name="Plunkett G.III."/>
            <person name="Neeno-Eckwall E.C."/>
            <person name="Glasner J.D."/>
            <person name="Perna N.T."/>
        </authorList>
    </citation>
    <scope>NUCLEOTIDE SEQUENCE [LARGE SCALE GENOMIC DNA]</scope>
    <source>
        <strain evidence="3">ATCC 33301</strain>
    </source>
</reference>
<dbReference type="InterPro" id="IPR036388">
    <property type="entry name" value="WH-like_DNA-bd_sf"/>
</dbReference>
<dbReference type="AlphaFoldDB" id="A0A085JD24"/>
<gene>
    <name evidence="3" type="ORF">GTPT_2560</name>
</gene>
<evidence type="ECO:0000313" key="4">
    <source>
        <dbReference type="Proteomes" id="UP000028602"/>
    </source>
</evidence>
<feature type="compositionally biased region" description="Basic and acidic residues" evidence="1">
    <location>
        <begin position="110"/>
        <end position="134"/>
    </location>
</feature>
<feature type="region of interest" description="Disordered" evidence="1">
    <location>
        <begin position="262"/>
        <end position="293"/>
    </location>
</feature>
<evidence type="ECO:0000259" key="2">
    <source>
        <dbReference type="Pfam" id="PF09524"/>
    </source>
</evidence>
<dbReference type="OrthoDB" id="6479251at2"/>
<proteinExistence type="predicted"/>
<dbReference type="NCBIfam" id="TIGR02220">
    <property type="entry name" value="phg_TIGR02220"/>
    <property type="match status" value="1"/>
</dbReference>